<name>A0A6V7VET6_MELEN</name>
<feature type="chain" id="PRO_5027861403" evidence="2">
    <location>
        <begin position="26"/>
        <end position="111"/>
    </location>
</feature>
<evidence type="ECO:0000256" key="2">
    <source>
        <dbReference type="SAM" id="SignalP"/>
    </source>
</evidence>
<proteinExistence type="predicted"/>
<accession>A0A6V7VET6</accession>
<feature type="signal peptide" evidence="2">
    <location>
        <begin position="1"/>
        <end position="25"/>
    </location>
</feature>
<comment type="caution">
    <text evidence="3">The sequence shown here is derived from an EMBL/GenBank/DDBJ whole genome shotgun (WGS) entry which is preliminary data.</text>
</comment>
<gene>
    <name evidence="3" type="ORF">MENT_LOCUS25033</name>
</gene>
<protein>
    <submittedName>
        <fullName evidence="3">Uncharacterized protein</fullName>
    </submittedName>
</protein>
<evidence type="ECO:0000256" key="1">
    <source>
        <dbReference type="SAM" id="MobiDB-lite"/>
    </source>
</evidence>
<sequence>MPTKFQFLFILLIISIFTLFNQSTANVYHSNHPPLIKGGVVNFGPSQHYATNLKFRKRVPYRDNGVLAINSVGRRKQKMHPRKMIEKPRLRFKGKVDSKSKGNLKRQTKIH</sequence>
<evidence type="ECO:0000313" key="4">
    <source>
        <dbReference type="Proteomes" id="UP000580250"/>
    </source>
</evidence>
<dbReference type="AlphaFoldDB" id="A0A6V7VET6"/>
<evidence type="ECO:0000313" key="3">
    <source>
        <dbReference type="EMBL" id="CAD2173427.1"/>
    </source>
</evidence>
<dbReference type="EMBL" id="CAJEWN010000217">
    <property type="protein sequence ID" value="CAD2173427.1"/>
    <property type="molecule type" value="Genomic_DNA"/>
</dbReference>
<reference evidence="3 4" key="1">
    <citation type="submission" date="2020-08" db="EMBL/GenBank/DDBJ databases">
        <authorList>
            <person name="Koutsovoulos G."/>
            <person name="Danchin GJ E."/>
        </authorList>
    </citation>
    <scope>NUCLEOTIDE SEQUENCE [LARGE SCALE GENOMIC DNA]</scope>
</reference>
<organism evidence="3 4">
    <name type="scientific">Meloidogyne enterolobii</name>
    <name type="common">Root-knot nematode worm</name>
    <name type="synonym">Meloidogyne mayaguensis</name>
    <dbReference type="NCBI Taxonomy" id="390850"/>
    <lineage>
        <taxon>Eukaryota</taxon>
        <taxon>Metazoa</taxon>
        <taxon>Ecdysozoa</taxon>
        <taxon>Nematoda</taxon>
        <taxon>Chromadorea</taxon>
        <taxon>Rhabditida</taxon>
        <taxon>Tylenchina</taxon>
        <taxon>Tylenchomorpha</taxon>
        <taxon>Tylenchoidea</taxon>
        <taxon>Meloidogynidae</taxon>
        <taxon>Meloidogyninae</taxon>
        <taxon>Meloidogyne</taxon>
    </lineage>
</organism>
<dbReference type="Proteomes" id="UP000580250">
    <property type="component" value="Unassembled WGS sequence"/>
</dbReference>
<keyword evidence="2" id="KW-0732">Signal</keyword>
<feature type="region of interest" description="Disordered" evidence="1">
    <location>
        <begin position="92"/>
        <end position="111"/>
    </location>
</feature>
<feature type="compositionally biased region" description="Basic residues" evidence="1">
    <location>
        <begin position="102"/>
        <end position="111"/>
    </location>
</feature>